<protein>
    <recommendedName>
        <fullName evidence="1">DUF6589 domain-containing protein</fullName>
    </recommendedName>
</protein>
<gene>
    <name evidence="2" type="ORF">DPMN_021744</name>
</gene>
<reference evidence="2" key="1">
    <citation type="journal article" date="2019" name="bioRxiv">
        <title>The Genome of the Zebra Mussel, Dreissena polymorpha: A Resource for Invasive Species Research.</title>
        <authorList>
            <person name="McCartney M.A."/>
            <person name="Auch B."/>
            <person name="Kono T."/>
            <person name="Mallez S."/>
            <person name="Zhang Y."/>
            <person name="Obille A."/>
            <person name="Becker A."/>
            <person name="Abrahante J.E."/>
            <person name="Garbe J."/>
            <person name="Badalamenti J.P."/>
            <person name="Herman A."/>
            <person name="Mangelson H."/>
            <person name="Liachko I."/>
            <person name="Sullivan S."/>
            <person name="Sone E.D."/>
            <person name="Koren S."/>
            <person name="Silverstein K.A.T."/>
            <person name="Beckman K.B."/>
            <person name="Gohl D.M."/>
        </authorList>
    </citation>
    <scope>NUCLEOTIDE SEQUENCE</scope>
    <source>
        <strain evidence="2">Duluth1</strain>
        <tissue evidence="2">Whole animal</tissue>
    </source>
</reference>
<accession>A0A9D4SA80</accession>
<evidence type="ECO:0000313" key="3">
    <source>
        <dbReference type="Proteomes" id="UP000828390"/>
    </source>
</evidence>
<dbReference type="Proteomes" id="UP000828390">
    <property type="component" value="Unassembled WGS sequence"/>
</dbReference>
<name>A0A9D4SA80_DREPO</name>
<dbReference type="Pfam" id="PF20231">
    <property type="entry name" value="DUF6589"/>
    <property type="match status" value="1"/>
</dbReference>
<dbReference type="InterPro" id="IPR046496">
    <property type="entry name" value="DUF6589"/>
</dbReference>
<dbReference type="AlphaFoldDB" id="A0A9D4SA80"/>
<sequence length="166" mass="18522">MLPPKLAIQVRAAACVNPKGAKAKNKAVDMQKENQVKEMKELIKGLGSNKNEHSIETILKAYPVVNNIVSHIDLQISNKEVKSSHKSRSENEDLSCLLKHLKPFCQVSGRTLDGYCSIKTSAFKELLPHKALLKEKVMHTINCLKRGIPMPADENEENVEDIVDPQ</sequence>
<feature type="domain" description="DUF6589" evidence="1">
    <location>
        <begin position="2"/>
        <end position="85"/>
    </location>
</feature>
<keyword evidence="3" id="KW-1185">Reference proteome</keyword>
<dbReference type="EMBL" id="JAIWYP010000001">
    <property type="protein sequence ID" value="KAH3897556.1"/>
    <property type="molecule type" value="Genomic_DNA"/>
</dbReference>
<reference evidence="2" key="2">
    <citation type="submission" date="2020-11" db="EMBL/GenBank/DDBJ databases">
        <authorList>
            <person name="McCartney M.A."/>
            <person name="Auch B."/>
            <person name="Kono T."/>
            <person name="Mallez S."/>
            <person name="Becker A."/>
            <person name="Gohl D.M."/>
            <person name="Silverstein K.A.T."/>
            <person name="Koren S."/>
            <person name="Bechman K.B."/>
            <person name="Herman A."/>
            <person name="Abrahante J.E."/>
            <person name="Garbe J."/>
        </authorList>
    </citation>
    <scope>NUCLEOTIDE SEQUENCE</scope>
    <source>
        <strain evidence="2">Duluth1</strain>
        <tissue evidence="2">Whole animal</tissue>
    </source>
</reference>
<organism evidence="2 3">
    <name type="scientific">Dreissena polymorpha</name>
    <name type="common">Zebra mussel</name>
    <name type="synonym">Mytilus polymorpha</name>
    <dbReference type="NCBI Taxonomy" id="45954"/>
    <lineage>
        <taxon>Eukaryota</taxon>
        <taxon>Metazoa</taxon>
        <taxon>Spiralia</taxon>
        <taxon>Lophotrochozoa</taxon>
        <taxon>Mollusca</taxon>
        <taxon>Bivalvia</taxon>
        <taxon>Autobranchia</taxon>
        <taxon>Heteroconchia</taxon>
        <taxon>Euheterodonta</taxon>
        <taxon>Imparidentia</taxon>
        <taxon>Neoheterodontei</taxon>
        <taxon>Myida</taxon>
        <taxon>Dreissenoidea</taxon>
        <taxon>Dreissenidae</taxon>
        <taxon>Dreissena</taxon>
    </lineage>
</organism>
<proteinExistence type="predicted"/>
<evidence type="ECO:0000313" key="2">
    <source>
        <dbReference type="EMBL" id="KAH3897556.1"/>
    </source>
</evidence>
<evidence type="ECO:0000259" key="1">
    <source>
        <dbReference type="Pfam" id="PF20231"/>
    </source>
</evidence>
<comment type="caution">
    <text evidence="2">The sequence shown here is derived from an EMBL/GenBank/DDBJ whole genome shotgun (WGS) entry which is preliminary data.</text>
</comment>